<name>A0ABY6UP25_BIOOC</name>
<dbReference type="InterPro" id="IPR011009">
    <property type="entry name" value="Kinase-like_dom_sf"/>
</dbReference>
<dbReference type="PANTHER" id="PTHR47634">
    <property type="entry name" value="PROTEIN KINASE DOMAIN-CONTAINING PROTEIN-RELATED"/>
    <property type="match status" value="1"/>
</dbReference>
<evidence type="ECO:0000259" key="11">
    <source>
        <dbReference type="PROSITE" id="PS50011"/>
    </source>
</evidence>
<keyword evidence="2" id="KW-0723">Serine/threonine-protein kinase</keyword>
<protein>
    <recommendedName>
        <fullName evidence="1">non-specific serine/threonine protein kinase</fullName>
        <ecNumber evidence="1">2.7.11.1</ecNumber>
    </recommendedName>
</protein>
<keyword evidence="5" id="KW-0418">Kinase</keyword>
<evidence type="ECO:0000313" key="13">
    <source>
        <dbReference type="Proteomes" id="UP000766486"/>
    </source>
</evidence>
<dbReference type="Pfam" id="PF00069">
    <property type="entry name" value="Pkinase"/>
    <property type="match status" value="1"/>
</dbReference>
<evidence type="ECO:0000256" key="2">
    <source>
        <dbReference type="ARBA" id="ARBA00022527"/>
    </source>
</evidence>
<dbReference type="Gene3D" id="3.30.200.20">
    <property type="entry name" value="Phosphorylase Kinase, domain 1"/>
    <property type="match status" value="1"/>
</dbReference>
<evidence type="ECO:0000256" key="10">
    <source>
        <dbReference type="SAM" id="MobiDB-lite"/>
    </source>
</evidence>
<evidence type="ECO:0000256" key="5">
    <source>
        <dbReference type="ARBA" id="ARBA00022777"/>
    </source>
</evidence>
<dbReference type="SMART" id="SM00220">
    <property type="entry name" value="S_TKc"/>
    <property type="match status" value="1"/>
</dbReference>
<comment type="catalytic activity">
    <reaction evidence="8">
        <text>L-seryl-[protein] + ATP = O-phospho-L-seryl-[protein] + ADP + H(+)</text>
        <dbReference type="Rhea" id="RHEA:17989"/>
        <dbReference type="Rhea" id="RHEA-COMP:9863"/>
        <dbReference type="Rhea" id="RHEA-COMP:11604"/>
        <dbReference type="ChEBI" id="CHEBI:15378"/>
        <dbReference type="ChEBI" id="CHEBI:29999"/>
        <dbReference type="ChEBI" id="CHEBI:30616"/>
        <dbReference type="ChEBI" id="CHEBI:83421"/>
        <dbReference type="ChEBI" id="CHEBI:456216"/>
        <dbReference type="EC" id="2.7.11.1"/>
    </reaction>
</comment>
<evidence type="ECO:0000256" key="6">
    <source>
        <dbReference type="ARBA" id="ARBA00022840"/>
    </source>
</evidence>
<dbReference type="EMBL" id="CABFNS010000833">
    <property type="protein sequence ID" value="VUC31591.1"/>
    <property type="molecule type" value="Genomic_DNA"/>
</dbReference>
<feature type="domain" description="Protein kinase" evidence="11">
    <location>
        <begin position="75"/>
        <end position="384"/>
    </location>
</feature>
<keyword evidence="6 9" id="KW-0067">ATP-binding</keyword>
<feature type="binding site" evidence="9">
    <location>
        <position position="104"/>
    </location>
    <ligand>
        <name>ATP</name>
        <dbReference type="ChEBI" id="CHEBI:30616"/>
    </ligand>
</feature>
<accession>A0ABY6UP25</accession>
<keyword evidence="13" id="KW-1185">Reference proteome</keyword>
<keyword evidence="3" id="KW-0808">Transferase</keyword>
<dbReference type="PROSITE" id="PS00107">
    <property type="entry name" value="PROTEIN_KINASE_ATP"/>
    <property type="match status" value="1"/>
</dbReference>
<dbReference type="PANTHER" id="PTHR47634:SF9">
    <property type="entry name" value="PROTEIN KINASE DOMAIN-CONTAINING PROTEIN-RELATED"/>
    <property type="match status" value="1"/>
</dbReference>
<dbReference type="EC" id="2.7.11.1" evidence="1"/>
<feature type="region of interest" description="Disordered" evidence="10">
    <location>
        <begin position="1"/>
        <end position="38"/>
    </location>
</feature>
<dbReference type="InterPro" id="IPR017441">
    <property type="entry name" value="Protein_kinase_ATP_BS"/>
</dbReference>
<evidence type="ECO:0000256" key="9">
    <source>
        <dbReference type="PROSITE-ProRule" id="PRU10141"/>
    </source>
</evidence>
<gene>
    <name evidence="12" type="ORF">CLO192961_LOCUS305588</name>
</gene>
<feature type="compositionally biased region" description="Low complexity" evidence="10">
    <location>
        <begin position="10"/>
        <end position="22"/>
    </location>
</feature>
<evidence type="ECO:0000256" key="7">
    <source>
        <dbReference type="ARBA" id="ARBA00047899"/>
    </source>
</evidence>
<keyword evidence="4 9" id="KW-0547">Nucleotide-binding</keyword>
<evidence type="ECO:0000256" key="4">
    <source>
        <dbReference type="ARBA" id="ARBA00022741"/>
    </source>
</evidence>
<dbReference type="PROSITE" id="PS50011">
    <property type="entry name" value="PROTEIN_KINASE_DOM"/>
    <property type="match status" value="1"/>
</dbReference>
<comment type="caution">
    <text evidence="12">The sequence shown here is derived from an EMBL/GenBank/DDBJ whole genome shotgun (WGS) entry which is preliminary data.</text>
</comment>
<evidence type="ECO:0000256" key="8">
    <source>
        <dbReference type="ARBA" id="ARBA00048679"/>
    </source>
</evidence>
<sequence>MGSRSISRLPGGHPSKPGSGPPAVLTPSPPGARKFPSEGFKVIDPAEKVEEERLPFYERQNYYPMRIGQVVEERFQVVAKLGYGTTSTVWLSRNLITRDYWVLKVYVNSLQHIQELQIYQHLQGFVPDENTIGKPHIRQLQDSFSLRGPYGDHQVLVMKPLGMSLMTLQELYIQKNRNFEENLVTGALDQVLLGLDYLHEAKIVHTDLHSDNLLIDITDYSILSTVEEQEITEPSARKRDIDRYIYLSRYMLAGAGPLVISDLGQARIGEEHRGKAMPLPYRAPEVILGMPWGSKVDTWSVGILVSLPWINDDSPDISQLTFPLRKAWDLLERESLFGVYDKNSEEQNDAHHLAAMTALLGPPPPAFLQMGEETKKYWNQKGES</sequence>
<dbReference type="Proteomes" id="UP000766486">
    <property type="component" value="Unassembled WGS sequence"/>
</dbReference>
<proteinExistence type="predicted"/>
<dbReference type="InterPro" id="IPR051334">
    <property type="entry name" value="SRPK"/>
</dbReference>
<organism evidence="12 13">
    <name type="scientific">Bionectria ochroleuca</name>
    <name type="common">Gliocladium roseum</name>
    <dbReference type="NCBI Taxonomy" id="29856"/>
    <lineage>
        <taxon>Eukaryota</taxon>
        <taxon>Fungi</taxon>
        <taxon>Dikarya</taxon>
        <taxon>Ascomycota</taxon>
        <taxon>Pezizomycotina</taxon>
        <taxon>Sordariomycetes</taxon>
        <taxon>Hypocreomycetidae</taxon>
        <taxon>Hypocreales</taxon>
        <taxon>Bionectriaceae</taxon>
        <taxon>Clonostachys</taxon>
    </lineage>
</organism>
<dbReference type="InterPro" id="IPR000719">
    <property type="entry name" value="Prot_kinase_dom"/>
</dbReference>
<comment type="catalytic activity">
    <reaction evidence="7">
        <text>L-threonyl-[protein] + ATP = O-phospho-L-threonyl-[protein] + ADP + H(+)</text>
        <dbReference type="Rhea" id="RHEA:46608"/>
        <dbReference type="Rhea" id="RHEA-COMP:11060"/>
        <dbReference type="Rhea" id="RHEA-COMP:11605"/>
        <dbReference type="ChEBI" id="CHEBI:15378"/>
        <dbReference type="ChEBI" id="CHEBI:30013"/>
        <dbReference type="ChEBI" id="CHEBI:30616"/>
        <dbReference type="ChEBI" id="CHEBI:61977"/>
        <dbReference type="ChEBI" id="CHEBI:456216"/>
        <dbReference type="EC" id="2.7.11.1"/>
    </reaction>
</comment>
<dbReference type="Gene3D" id="1.10.510.10">
    <property type="entry name" value="Transferase(Phosphotransferase) domain 1"/>
    <property type="match status" value="2"/>
</dbReference>
<evidence type="ECO:0000256" key="1">
    <source>
        <dbReference type="ARBA" id="ARBA00012513"/>
    </source>
</evidence>
<reference evidence="12 13" key="1">
    <citation type="submission" date="2019-06" db="EMBL/GenBank/DDBJ databases">
        <authorList>
            <person name="Broberg M."/>
        </authorList>
    </citation>
    <scope>NUCLEOTIDE SEQUENCE [LARGE SCALE GENOMIC DNA]</scope>
</reference>
<evidence type="ECO:0000313" key="12">
    <source>
        <dbReference type="EMBL" id="VUC31591.1"/>
    </source>
</evidence>
<evidence type="ECO:0000256" key="3">
    <source>
        <dbReference type="ARBA" id="ARBA00022679"/>
    </source>
</evidence>
<dbReference type="SUPFAM" id="SSF56112">
    <property type="entry name" value="Protein kinase-like (PK-like)"/>
    <property type="match status" value="1"/>
</dbReference>